<dbReference type="InterPro" id="IPR036179">
    <property type="entry name" value="Ig-like_dom_sf"/>
</dbReference>
<sequence length="152" mass="16613">MLRFLGSLSCAIFLTQFFFLTSVGTNHSLPLQSGFRSEPESGTSGIQTLTCVAAGFLPRDLNVSWMVTGDVPHETESASLTVNSDGTFTLSSRLSLQTPDWHLGSAVTCQVQHITLIPPGTERISFTPSKSFCNKEWDIRIEKGANCSKRVK</sequence>
<dbReference type="InterPro" id="IPR050380">
    <property type="entry name" value="Immune_Resp_Modulators"/>
</dbReference>
<evidence type="ECO:0000313" key="4">
    <source>
        <dbReference type="Ensembl" id="ENSCMIP00000002144.1"/>
    </source>
</evidence>
<dbReference type="PROSITE" id="PS50835">
    <property type="entry name" value="IG_LIKE"/>
    <property type="match status" value="1"/>
</dbReference>
<dbReference type="CDD" id="cd00098">
    <property type="entry name" value="IgC1"/>
    <property type="match status" value="1"/>
</dbReference>
<dbReference type="Pfam" id="PF07654">
    <property type="entry name" value="C1-set"/>
    <property type="match status" value="1"/>
</dbReference>
<evidence type="ECO:0000313" key="5">
    <source>
        <dbReference type="Proteomes" id="UP000314986"/>
    </source>
</evidence>
<reference evidence="5" key="3">
    <citation type="journal article" date="2014" name="Nature">
        <title>Elephant shark genome provides unique insights into gnathostome evolution.</title>
        <authorList>
            <consortium name="International Elephant Shark Genome Sequencing Consortium"/>
            <person name="Venkatesh B."/>
            <person name="Lee A.P."/>
            <person name="Ravi V."/>
            <person name="Maurya A.K."/>
            <person name="Lian M.M."/>
            <person name="Swann J.B."/>
            <person name="Ohta Y."/>
            <person name="Flajnik M.F."/>
            <person name="Sutoh Y."/>
            <person name="Kasahara M."/>
            <person name="Hoon S."/>
            <person name="Gangu V."/>
            <person name="Roy S.W."/>
            <person name="Irimia M."/>
            <person name="Korzh V."/>
            <person name="Kondrychyn I."/>
            <person name="Lim Z.W."/>
            <person name="Tay B.H."/>
            <person name="Tohari S."/>
            <person name="Kong K.W."/>
            <person name="Ho S."/>
            <person name="Lorente-Galdos B."/>
            <person name="Quilez J."/>
            <person name="Marques-Bonet T."/>
            <person name="Raney B.J."/>
            <person name="Ingham P.W."/>
            <person name="Tay A."/>
            <person name="Hillier L.W."/>
            <person name="Minx P."/>
            <person name="Boehm T."/>
            <person name="Wilson R.K."/>
            <person name="Brenner S."/>
            <person name="Warren W.C."/>
        </authorList>
    </citation>
    <scope>NUCLEOTIDE SEQUENCE [LARGE SCALE GENOMIC DNA]</scope>
</reference>
<feature type="domain" description="Ig-like" evidence="3">
    <location>
        <begin position="30"/>
        <end position="125"/>
    </location>
</feature>
<dbReference type="Gene3D" id="2.60.40.10">
    <property type="entry name" value="Immunoglobulins"/>
    <property type="match status" value="1"/>
</dbReference>
<dbReference type="InterPro" id="IPR007110">
    <property type="entry name" value="Ig-like_dom"/>
</dbReference>
<keyword evidence="1" id="KW-0325">Glycoprotein</keyword>
<reference evidence="4" key="4">
    <citation type="submission" date="2025-08" db="UniProtKB">
        <authorList>
            <consortium name="Ensembl"/>
        </authorList>
    </citation>
    <scope>IDENTIFICATION</scope>
</reference>
<dbReference type="SMART" id="SM00407">
    <property type="entry name" value="IGc1"/>
    <property type="match status" value="1"/>
</dbReference>
<accession>A0A4W3GW69</accession>
<dbReference type="Ensembl" id="ENSCMIT00000002225.1">
    <property type="protein sequence ID" value="ENSCMIP00000002144.1"/>
    <property type="gene ID" value="ENSCMIG00000001304.1"/>
</dbReference>
<name>A0A4W3GW69_CALMI</name>
<keyword evidence="5" id="KW-1185">Reference proteome</keyword>
<dbReference type="GeneTree" id="ENSGT00970000198339"/>
<dbReference type="SUPFAM" id="SSF48726">
    <property type="entry name" value="Immunoglobulin"/>
    <property type="match status" value="1"/>
</dbReference>
<reference evidence="5" key="2">
    <citation type="journal article" date="2007" name="PLoS Biol.">
        <title>Survey sequencing and comparative analysis of the elephant shark (Callorhinchus milii) genome.</title>
        <authorList>
            <person name="Venkatesh B."/>
            <person name="Kirkness E.F."/>
            <person name="Loh Y.H."/>
            <person name="Halpern A.L."/>
            <person name="Lee A.P."/>
            <person name="Johnson J."/>
            <person name="Dandona N."/>
            <person name="Viswanathan L.D."/>
            <person name="Tay A."/>
            <person name="Venter J.C."/>
            <person name="Strausberg R.L."/>
            <person name="Brenner S."/>
        </authorList>
    </citation>
    <scope>NUCLEOTIDE SEQUENCE [LARGE SCALE GENOMIC DNA]</scope>
</reference>
<evidence type="ECO:0000256" key="1">
    <source>
        <dbReference type="ARBA" id="ARBA00023180"/>
    </source>
</evidence>
<protein>
    <recommendedName>
        <fullName evidence="3">Ig-like domain-containing protein</fullName>
    </recommendedName>
</protein>
<reference evidence="4" key="5">
    <citation type="submission" date="2025-09" db="UniProtKB">
        <authorList>
            <consortium name="Ensembl"/>
        </authorList>
    </citation>
    <scope>IDENTIFICATION</scope>
</reference>
<proteinExistence type="predicted"/>
<dbReference type="Proteomes" id="UP000314986">
    <property type="component" value="Unassembled WGS sequence"/>
</dbReference>
<evidence type="ECO:0000256" key="2">
    <source>
        <dbReference type="SAM" id="SignalP"/>
    </source>
</evidence>
<dbReference type="InterPro" id="IPR013783">
    <property type="entry name" value="Ig-like_fold"/>
</dbReference>
<dbReference type="InterPro" id="IPR003597">
    <property type="entry name" value="Ig_C1-set"/>
</dbReference>
<dbReference type="PANTHER" id="PTHR23411">
    <property type="entry name" value="TAPASIN"/>
    <property type="match status" value="1"/>
</dbReference>
<feature type="chain" id="PRO_5021486205" description="Ig-like domain-containing protein" evidence="2">
    <location>
        <begin position="29"/>
        <end position="152"/>
    </location>
</feature>
<reference evidence="5" key="1">
    <citation type="journal article" date="2006" name="Science">
        <title>Ancient noncoding elements conserved in the human genome.</title>
        <authorList>
            <person name="Venkatesh B."/>
            <person name="Kirkness E.F."/>
            <person name="Loh Y.H."/>
            <person name="Halpern A.L."/>
            <person name="Lee A.P."/>
            <person name="Johnson J."/>
            <person name="Dandona N."/>
            <person name="Viswanathan L.D."/>
            <person name="Tay A."/>
            <person name="Venter J.C."/>
            <person name="Strausberg R.L."/>
            <person name="Brenner S."/>
        </authorList>
    </citation>
    <scope>NUCLEOTIDE SEQUENCE [LARGE SCALE GENOMIC DNA]</scope>
</reference>
<feature type="signal peptide" evidence="2">
    <location>
        <begin position="1"/>
        <end position="28"/>
    </location>
</feature>
<dbReference type="AlphaFoldDB" id="A0A4W3GW69"/>
<evidence type="ECO:0000259" key="3">
    <source>
        <dbReference type="PROSITE" id="PS50835"/>
    </source>
</evidence>
<organism evidence="4 5">
    <name type="scientific">Callorhinchus milii</name>
    <name type="common">Ghost shark</name>
    <dbReference type="NCBI Taxonomy" id="7868"/>
    <lineage>
        <taxon>Eukaryota</taxon>
        <taxon>Metazoa</taxon>
        <taxon>Chordata</taxon>
        <taxon>Craniata</taxon>
        <taxon>Vertebrata</taxon>
        <taxon>Chondrichthyes</taxon>
        <taxon>Holocephali</taxon>
        <taxon>Chimaeriformes</taxon>
        <taxon>Callorhinchidae</taxon>
        <taxon>Callorhinchus</taxon>
    </lineage>
</organism>
<keyword evidence="2" id="KW-0732">Signal</keyword>